<evidence type="ECO:0000256" key="1">
    <source>
        <dbReference type="SAM" id="MobiDB-lite"/>
    </source>
</evidence>
<proteinExistence type="predicted"/>
<keyword evidence="3" id="KW-1185">Reference proteome</keyword>
<name>A0A1X0NM16_9TRYP</name>
<feature type="compositionally biased region" description="Basic and acidic residues" evidence="1">
    <location>
        <begin position="68"/>
        <end position="88"/>
    </location>
</feature>
<feature type="region of interest" description="Disordered" evidence="1">
    <location>
        <begin position="62"/>
        <end position="88"/>
    </location>
</feature>
<comment type="caution">
    <text evidence="2">The sequence shown here is derived from an EMBL/GenBank/DDBJ whole genome shotgun (WGS) entry which is preliminary data.</text>
</comment>
<protein>
    <submittedName>
        <fullName evidence="2">3-hydroxyacyl-CoA dehydrogenase</fullName>
    </submittedName>
</protein>
<dbReference type="GO" id="GO:0016507">
    <property type="term" value="C:mitochondrial fatty acid beta-oxidation multienzyme complex"/>
    <property type="evidence" value="ECO:0007669"/>
    <property type="project" value="TreeGrafter"/>
</dbReference>
<dbReference type="EMBL" id="NBCO01000034">
    <property type="protein sequence ID" value="ORC85591.1"/>
    <property type="molecule type" value="Genomic_DNA"/>
</dbReference>
<accession>A0A1X0NM16</accession>
<dbReference type="InterPro" id="IPR008927">
    <property type="entry name" value="6-PGluconate_DH-like_C_sf"/>
</dbReference>
<dbReference type="OrthoDB" id="243475at2759"/>
<dbReference type="Gene3D" id="1.10.1040.50">
    <property type="match status" value="1"/>
</dbReference>
<dbReference type="GeneID" id="39988881"/>
<dbReference type="AlphaFoldDB" id="A0A1X0NM16"/>
<dbReference type="GO" id="GO:0004300">
    <property type="term" value="F:enoyl-CoA hydratase activity"/>
    <property type="evidence" value="ECO:0007669"/>
    <property type="project" value="TreeGrafter"/>
</dbReference>
<reference evidence="2 3" key="1">
    <citation type="submission" date="2017-03" db="EMBL/GenBank/DDBJ databases">
        <title>An alternative strategy for trypanosome survival in the mammalian bloodstream revealed through genome and transcriptome analysis of the ubiquitous bovine parasite Trypanosoma (Megatrypanum) theileri.</title>
        <authorList>
            <person name="Kelly S."/>
            <person name="Ivens A."/>
            <person name="Mott A."/>
            <person name="O'Neill E."/>
            <person name="Emms D."/>
            <person name="Macleod O."/>
            <person name="Voorheis P."/>
            <person name="Matthews J."/>
            <person name="Matthews K."/>
            <person name="Carrington M."/>
        </authorList>
    </citation>
    <scope>NUCLEOTIDE SEQUENCE [LARGE SCALE GENOMIC DNA]</scope>
    <source>
        <strain evidence="2">Edinburgh</strain>
    </source>
</reference>
<dbReference type="SUPFAM" id="SSF48179">
    <property type="entry name" value="6-phosphogluconate dehydrogenase C-terminal domain-like"/>
    <property type="match status" value="1"/>
</dbReference>
<dbReference type="GO" id="GO:0006635">
    <property type="term" value="P:fatty acid beta-oxidation"/>
    <property type="evidence" value="ECO:0007669"/>
    <property type="project" value="TreeGrafter"/>
</dbReference>
<dbReference type="GO" id="GO:0016509">
    <property type="term" value="F:long-chain (3S)-3-hydroxyacyl-CoA dehydrogenase (NAD+) activity"/>
    <property type="evidence" value="ECO:0007669"/>
    <property type="project" value="TreeGrafter"/>
</dbReference>
<organism evidence="2 3">
    <name type="scientific">Trypanosoma theileri</name>
    <dbReference type="NCBI Taxonomy" id="67003"/>
    <lineage>
        <taxon>Eukaryota</taxon>
        <taxon>Discoba</taxon>
        <taxon>Euglenozoa</taxon>
        <taxon>Kinetoplastea</taxon>
        <taxon>Metakinetoplastina</taxon>
        <taxon>Trypanosomatida</taxon>
        <taxon>Trypanosomatidae</taxon>
        <taxon>Trypanosoma</taxon>
    </lineage>
</organism>
<evidence type="ECO:0000313" key="3">
    <source>
        <dbReference type="Proteomes" id="UP000192257"/>
    </source>
</evidence>
<sequence length="863" mass="97293">MRRLCPTPYVSGDGLWSPAVFRYVAARSQHPRGDVDGLLREINRLGARRGRGGHKLRVSASMLRSKQTSKEVMKKQDPLHEHSTRQKEVVRKLQNPVVIAEPPMYTDIACTLQELEGALFQLAKNESLETENQHINMQSKSIVKEKNNDDNDNKLSETSVELNEVVGEHLSEKSSQDQNTIKTAGSQDVLSCWSNTEETVVDPLEIDSVLHVTSLHNSIFTLELHKQPRSIRGIITLISQTLSKVESLTESTNSEITLMFRTVPNLPFFTPLQSELELTPLSRLELMMSKERLFQRMQEDALTRGISFKAELHGSALDFGAELFFFCNGSLASNLDTSSIKIGFPSIPLGVWPSPYVVKHVSFTMNLLENACIVIPTLHTLSWEKINKTYPKLIRGLQSTDHEISRIWDKVYLFSLESMKTIYSFFGFKSKYYPIKKKRGDFILDQWDVYCGVVKSTDKNNRINTISYSKDNECLELYATLLGTSEFLNTATVVNSLRRMHRRLLEPPPSPRLEEYVEMGLTDLNNGKKLNSFLVFPEGSSPAIVRLIAEQRASRGSSEIQTAMMFGDAEYMNEAVEMLDCAVIVTPLCPTKLISTCEGTIMEVHLRSTPMVSTEKRKEILSSALAYLQSKEIPYIVSKGDVGKRLVAALSMELCQLSLEVDMGIIEAIAKQYLGFRISPFQLMDYYDTSRLSRMLQQYTHMIEERQTVSAAFQLLSQMNVEGYGGDCSCHGGFYNRTGHLNRDVVSMSMRRKQITWNDVLIRLLAVLVNESSSILLEGCVETVQDINLISISALTLNPSTGGLLSCVDNYIEFATLVKCMLYMSRELGVISPPSPLLLAMFERGETFQTLSKETLLQLKQKT</sequence>
<dbReference type="VEuPathDB" id="TriTrypDB:TM35_000342030"/>
<dbReference type="Proteomes" id="UP000192257">
    <property type="component" value="Unassembled WGS sequence"/>
</dbReference>
<evidence type="ECO:0000313" key="2">
    <source>
        <dbReference type="EMBL" id="ORC85591.1"/>
    </source>
</evidence>
<dbReference type="RefSeq" id="XP_028879657.1">
    <property type="nucleotide sequence ID" value="XM_029029101.1"/>
</dbReference>
<dbReference type="PANTHER" id="PTHR43612">
    <property type="entry name" value="TRIFUNCTIONAL ENZYME SUBUNIT ALPHA"/>
    <property type="match status" value="1"/>
</dbReference>
<dbReference type="InterPro" id="IPR050136">
    <property type="entry name" value="FA_oxidation_alpha_subunit"/>
</dbReference>
<gene>
    <name evidence="2" type="ORF">TM35_000342030</name>
</gene>
<dbReference type="PANTHER" id="PTHR43612:SF3">
    <property type="entry name" value="TRIFUNCTIONAL ENZYME SUBUNIT ALPHA, MITOCHONDRIAL"/>
    <property type="match status" value="1"/>
</dbReference>